<proteinExistence type="predicted"/>
<sequence length="73" mass="8131">MLRLYCRRRIKTSITDASLSKKALGLISYSATLTKGRADQGELYLYLNTLITAFGGAEGKQDNKNASIKEFKQ</sequence>
<dbReference type="Proteomes" id="UP000033633">
    <property type="component" value="Unassembled WGS sequence"/>
</dbReference>
<dbReference type="STRING" id="265726.KY46_14845"/>
<accession>A0A0F5VAH2</accession>
<evidence type="ECO:0000313" key="2">
    <source>
        <dbReference type="Proteomes" id="UP000033633"/>
    </source>
</evidence>
<protein>
    <submittedName>
        <fullName evidence="1">Uncharacterized protein</fullName>
    </submittedName>
</protein>
<dbReference type="PATRIC" id="fig|265726.11.peg.1219"/>
<dbReference type="AlphaFoldDB" id="A0A0F5VAH2"/>
<name>A0A0F5VAH2_9GAMM</name>
<keyword evidence="2" id="KW-1185">Reference proteome</keyword>
<comment type="caution">
    <text evidence="1">The sequence shown here is derived from an EMBL/GenBank/DDBJ whole genome shotgun (WGS) entry which is preliminary data.</text>
</comment>
<evidence type="ECO:0000313" key="1">
    <source>
        <dbReference type="EMBL" id="KKC99113.1"/>
    </source>
</evidence>
<gene>
    <name evidence="1" type="ORF">KY46_14845</name>
</gene>
<organism evidence="1 2">
    <name type="scientific">Photobacterium halotolerans</name>
    <dbReference type="NCBI Taxonomy" id="265726"/>
    <lineage>
        <taxon>Bacteria</taxon>
        <taxon>Pseudomonadati</taxon>
        <taxon>Pseudomonadota</taxon>
        <taxon>Gammaproteobacteria</taxon>
        <taxon>Vibrionales</taxon>
        <taxon>Vibrionaceae</taxon>
        <taxon>Photobacterium</taxon>
    </lineage>
</organism>
<reference evidence="1 2" key="1">
    <citation type="submission" date="2014-12" db="EMBL/GenBank/DDBJ databases">
        <title>Mercury Reductase activity and rhizosphere competence traits in the genome of root associated Photobacterium halotolerans MELD1.</title>
        <authorList>
            <person name="Mathew D.C."/>
            <person name="Huang C.-C."/>
        </authorList>
    </citation>
    <scope>NUCLEOTIDE SEQUENCE [LARGE SCALE GENOMIC DNA]</scope>
    <source>
        <strain evidence="1 2">MELD1</strain>
    </source>
</reference>
<dbReference type="EMBL" id="JWYV01000013">
    <property type="protein sequence ID" value="KKC99113.1"/>
    <property type="molecule type" value="Genomic_DNA"/>
</dbReference>